<feature type="transmembrane region" description="Helical" evidence="4">
    <location>
        <begin position="12"/>
        <end position="38"/>
    </location>
</feature>
<evidence type="ECO:0000313" key="6">
    <source>
        <dbReference type="EMBL" id="UUV99129.1"/>
    </source>
</evidence>
<dbReference type="Gene3D" id="1.10.530.10">
    <property type="match status" value="2"/>
</dbReference>
<feature type="compositionally biased region" description="Low complexity" evidence="3">
    <location>
        <begin position="76"/>
        <end position="137"/>
    </location>
</feature>
<dbReference type="EMBL" id="CP102451">
    <property type="protein sequence ID" value="UUV99129.1"/>
    <property type="molecule type" value="Genomic_DNA"/>
</dbReference>
<dbReference type="Gene3D" id="4.10.80.30">
    <property type="entry name" value="DNA polymerase, domain 6"/>
    <property type="match status" value="2"/>
</dbReference>
<reference evidence="6" key="1">
    <citation type="submission" date="2022-08" db="EMBL/GenBank/DDBJ databases">
        <title>Genome sequence of Vagococcus luciliae DSM 112651.</title>
        <authorList>
            <person name="Juan G."/>
            <person name="Anja P."/>
            <person name="Rolf D."/>
            <person name="Kampfer P."/>
            <person name="Vilcinskas A."/>
        </authorList>
    </citation>
    <scope>NUCLEOTIDE SEQUENCE</scope>
    <source>
        <strain evidence="6">G314FT</strain>
    </source>
</reference>
<evidence type="ECO:0000256" key="1">
    <source>
        <dbReference type="ARBA" id="ARBA00010266"/>
    </source>
</evidence>
<keyword evidence="4" id="KW-1133">Transmembrane helix</keyword>
<organism evidence="6 7">
    <name type="scientific">Vagococcus luciliae</name>
    <dbReference type="NCBI Taxonomy" id="2920380"/>
    <lineage>
        <taxon>Bacteria</taxon>
        <taxon>Bacillati</taxon>
        <taxon>Bacillota</taxon>
        <taxon>Bacilli</taxon>
        <taxon>Lactobacillales</taxon>
        <taxon>Enterococcaceae</taxon>
        <taxon>Vagococcus</taxon>
    </lineage>
</organism>
<dbReference type="PANTHER" id="PTHR33308">
    <property type="entry name" value="PEPTIDOGLYCAN HYDROLASE FLGJ"/>
    <property type="match status" value="1"/>
</dbReference>
<name>A0ABY5NZZ4_9ENTE</name>
<keyword evidence="2" id="KW-0378">Hydrolase</keyword>
<dbReference type="PANTHER" id="PTHR33308:SF9">
    <property type="entry name" value="PEPTIDOGLYCAN HYDROLASE FLGJ"/>
    <property type="match status" value="1"/>
</dbReference>
<dbReference type="RefSeq" id="WP_257699584.1">
    <property type="nucleotide sequence ID" value="NZ_CP102451.1"/>
</dbReference>
<accession>A0ABY5NZZ4</accession>
<feature type="domain" description="Mannosyl-glycoprotein endo-beta-N-acetylglucosamidase-like" evidence="5">
    <location>
        <begin position="180"/>
        <end position="344"/>
    </location>
</feature>
<dbReference type="InterPro" id="IPR051056">
    <property type="entry name" value="Glycosyl_Hydrolase_73"/>
</dbReference>
<feature type="domain" description="Mannosyl-glycoprotein endo-beta-N-acetylglucosamidase-like" evidence="5">
    <location>
        <begin position="352"/>
        <end position="507"/>
    </location>
</feature>
<proteinExistence type="inferred from homology"/>
<keyword evidence="4" id="KW-0812">Transmembrane</keyword>
<evidence type="ECO:0000256" key="4">
    <source>
        <dbReference type="SAM" id="Phobius"/>
    </source>
</evidence>
<keyword evidence="7" id="KW-1185">Reference proteome</keyword>
<dbReference type="SMART" id="SM00047">
    <property type="entry name" value="LYZ2"/>
    <property type="match status" value="2"/>
</dbReference>
<evidence type="ECO:0000256" key="3">
    <source>
        <dbReference type="SAM" id="MobiDB-lite"/>
    </source>
</evidence>
<feature type="region of interest" description="Disordered" evidence="3">
    <location>
        <begin position="63"/>
        <end position="182"/>
    </location>
</feature>
<evidence type="ECO:0000256" key="2">
    <source>
        <dbReference type="ARBA" id="ARBA00022801"/>
    </source>
</evidence>
<dbReference type="Pfam" id="PF01832">
    <property type="entry name" value="Glucosaminidase"/>
    <property type="match status" value="2"/>
</dbReference>
<keyword evidence="4" id="KW-0472">Membrane</keyword>
<evidence type="ECO:0000259" key="5">
    <source>
        <dbReference type="SMART" id="SM00047"/>
    </source>
</evidence>
<evidence type="ECO:0000313" key="7">
    <source>
        <dbReference type="Proteomes" id="UP001058273"/>
    </source>
</evidence>
<protein>
    <recommendedName>
        <fullName evidence="5">Mannosyl-glycoprotein endo-beta-N-acetylglucosamidase-like domain-containing protein</fullName>
    </recommendedName>
</protein>
<dbReference type="Proteomes" id="UP001058273">
    <property type="component" value="Chromosome"/>
</dbReference>
<reference evidence="6" key="2">
    <citation type="submission" date="2022-08" db="EMBL/GenBank/DDBJ databases">
        <authorList>
            <person name="Poehlein A."/>
            <person name="Guzman J."/>
            <person name="Daniel R."/>
            <person name="Vilcinskas A."/>
        </authorList>
    </citation>
    <scope>NUCLEOTIDE SEQUENCE</scope>
    <source>
        <strain evidence="6">G314FT</strain>
    </source>
</reference>
<feature type="compositionally biased region" description="Low complexity" evidence="3">
    <location>
        <begin position="147"/>
        <end position="175"/>
    </location>
</feature>
<gene>
    <name evidence="6" type="ORF">G314FT_12880</name>
</gene>
<comment type="similarity">
    <text evidence="1">Belongs to the glycosyl hydrolase 73 family.</text>
</comment>
<dbReference type="InterPro" id="IPR002901">
    <property type="entry name" value="MGlyc_endo_b_GlcNAc-like_dom"/>
</dbReference>
<sequence>MRKEKKNLSKKFIANTVIGVSMSVMSVCLPILEVVAIAESDKTSSSPKPLYSLNVNDNILKSNVKENSSSEDTIEESSGSTADSSSGTSSEESSSSSSTQESSSNSSTNSSTKPTKPSTNETNSSSSSSSTTDVSSSKNEDSGTRPNTNSNTSTSKPSSSNSSTSSNDSSSNASNVKNEKSLISYSRNQTTAEFIEEIGEEAREIGQKNNLYASIMIAQAILESGSGNSSLSRTPNHNLFGIKGSYKSESVEMATLEENSDGGLYTINAKFRKYPSYKESLEDYAMLMSGGISGRSTFYQGAWKSNTSNYQEATKYLTGRYATDSRYHEKLNGLIETYDLTQYDSKKAEKETVDKTKETENFIKEIAPKIEDVADKNDLYASVLIAEAIIKSNSGNNELMEKHNIYQVPGNSNNQTVKVETLKTDIETKKTTLDSKAYKVYSDNDEAIDDYVAELKKDTTIYQEMTRSKKDTPRKVTAYLTAQNKEDRRYHKRLNGLIDTYNLKQYDKVAKNSDKKEEKSTKPVDVVNELGINMVNQLAESFAPTKLSSLTTKK</sequence>